<reference evidence="2" key="1">
    <citation type="submission" date="2005-10" db="EMBL/GenBank/DDBJ databases">
        <authorList>
            <person name="Loftus B.J."/>
            <person name="Nene V.M."/>
            <person name="Hannick L.I."/>
            <person name="Bidwell S."/>
            <person name="Haas B."/>
            <person name="Amedeo P."/>
            <person name="Orvis J."/>
            <person name="Wortman J.R."/>
            <person name="White O.R."/>
            <person name="Salzberg S."/>
            <person name="Shumway M."/>
            <person name="Koo H."/>
            <person name="Zhao Y."/>
            <person name="Holmes M."/>
            <person name="Miller J."/>
            <person name="Schatz M."/>
            <person name="Pop M."/>
            <person name="Pai G."/>
            <person name="Utterback T."/>
            <person name="Rogers Y.-H."/>
            <person name="Kravitz S."/>
            <person name="Fraser C.M."/>
        </authorList>
    </citation>
    <scope>NUCLEOTIDE SEQUENCE</scope>
    <source>
        <strain evidence="2">Liverpool</strain>
    </source>
</reference>
<name>A0A1S4FSP9_AEDAE</name>
<organism evidence="2 3">
    <name type="scientific">Aedes aegypti</name>
    <name type="common">Yellowfever mosquito</name>
    <name type="synonym">Culex aegypti</name>
    <dbReference type="NCBI Taxonomy" id="7159"/>
    <lineage>
        <taxon>Eukaryota</taxon>
        <taxon>Metazoa</taxon>
        <taxon>Ecdysozoa</taxon>
        <taxon>Arthropoda</taxon>
        <taxon>Hexapoda</taxon>
        <taxon>Insecta</taxon>
        <taxon>Pterygota</taxon>
        <taxon>Neoptera</taxon>
        <taxon>Endopterygota</taxon>
        <taxon>Diptera</taxon>
        <taxon>Nematocera</taxon>
        <taxon>Culicoidea</taxon>
        <taxon>Culicidae</taxon>
        <taxon>Culicinae</taxon>
        <taxon>Aedini</taxon>
        <taxon>Aedes</taxon>
        <taxon>Stegomyia</taxon>
    </lineage>
</organism>
<feature type="chain" id="PRO_5036486509" evidence="1">
    <location>
        <begin position="24"/>
        <end position="142"/>
    </location>
</feature>
<accession>A0A1S4FSP9</accession>
<evidence type="ECO:0000256" key="1">
    <source>
        <dbReference type="SAM" id="SignalP"/>
    </source>
</evidence>
<protein>
    <submittedName>
        <fullName evidence="2">AAEL011232-PA</fullName>
    </submittedName>
</protein>
<dbReference type="AlphaFoldDB" id="A0A1S4FSP9"/>
<proteinExistence type="predicted"/>
<dbReference type="KEGG" id="aag:5574552"/>
<reference evidence="2" key="2">
    <citation type="journal article" date="2007" name="Science">
        <title>Genome sequence of Aedes aegypti, a major arbovirus vector.</title>
        <authorList>
            <person name="Nene V."/>
            <person name="Wortman J.R."/>
            <person name="Lawson D."/>
            <person name="Haas B."/>
            <person name="Kodira C."/>
            <person name="Tu Z.J."/>
            <person name="Loftus B."/>
            <person name="Xi Z."/>
            <person name="Megy K."/>
            <person name="Grabherr M."/>
            <person name="Ren Q."/>
            <person name="Zdobnov E.M."/>
            <person name="Lobo N.F."/>
            <person name="Campbell K.S."/>
            <person name="Brown S.E."/>
            <person name="Bonaldo M.F."/>
            <person name="Zhu J."/>
            <person name="Sinkins S.P."/>
            <person name="Hogenkamp D.G."/>
            <person name="Amedeo P."/>
            <person name="Arensburger P."/>
            <person name="Atkinson P.W."/>
            <person name="Bidwell S."/>
            <person name="Biedler J."/>
            <person name="Birney E."/>
            <person name="Bruggner R.V."/>
            <person name="Costas J."/>
            <person name="Coy M.R."/>
            <person name="Crabtree J."/>
            <person name="Crawford M."/>
            <person name="Debruyn B."/>
            <person name="Decaprio D."/>
            <person name="Eiglmeier K."/>
            <person name="Eisenstadt E."/>
            <person name="El-Dorry H."/>
            <person name="Gelbart W.M."/>
            <person name="Gomes S.L."/>
            <person name="Hammond M."/>
            <person name="Hannick L.I."/>
            <person name="Hogan J.R."/>
            <person name="Holmes M.H."/>
            <person name="Jaffe D."/>
            <person name="Johnston J.S."/>
            <person name="Kennedy R.C."/>
            <person name="Koo H."/>
            <person name="Kravitz S."/>
            <person name="Kriventseva E.V."/>
            <person name="Kulp D."/>
            <person name="Labutti K."/>
            <person name="Lee E."/>
            <person name="Li S."/>
            <person name="Lovin D.D."/>
            <person name="Mao C."/>
            <person name="Mauceli E."/>
            <person name="Menck C.F."/>
            <person name="Miller J.R."/>
            <person name="Montgomery P."/>
            <person name="Mori A."/>
            <person name="Nascimento A.L."/>
            <person name="Naveira H.F."/>
            <person name="Nusbaum C."/>
            <person name="O'leary S."/>
            <person name="Orvis J."/>
            <person name="Pertea M."/>
            <person name="Quesneville H."/>
            <person name="Reidenbach K.R."/>
            <person name="Rogers Y.H."/>
            <person name="Roth C.W."/>
            <person name="Schneider J.R."/>
            <person name="Schatz M."/>
            <person name="Shumway M."/>
            <person name="Stanke M."/>
            <person name="Stinson E.O."/>
            <person name="Tubio J.M."/>
            <person name="Vanzee J.P."/>
            <person name="Verjovski-Almeida S."/>
            <person name="Werner D."/>
            <person name="White O."/>
            <person name="Wyder S."/>
            <person name="Zeng Q."/>
            <person name="Zhao Q."/>
            <person name="Zhao Y."/>
            <person name="Hill C.A."/>
            <person name="Raikhel A.S."/>
            <person name="Soares M.B."/>
            <person name="Knudson D.L."/>
            <person name="Lee N.H."/>
            <person name="Galagan J."/>
            <person name="Salzberg S.L."/>
            <person name="Paulsen I.T."/>
            <person name="Dimopoulos G."/>
            <person name="Collins F.H."/>
            <person name="Birren B."/>
            <person name="Fraser-Liggett C.M."/>
            <person name="Severson D.W."/>
        </authorList>
    </citation>
    <scope>NUCLEOTIDE SEQUENCE [LARGE SCALE GENOMIC DNA]</scope>
    <source>
        <strain evidence="2">Liverpool</strain>
    </source>
</reference>
<sequence>MRDNFMLLMGTACALICLQAVRSDLNEVDDVDYDEEGFWIGHGLGSRKDGDEILKVMYKSVGPFSEPQNVTVVEKFSAGEGESITFTQFNSSKVLTYFREMVLDFNPKNFYIKLNLYNITKLRLQRTVYGYRSNSVKRRNAL</sequence>
<dbReference type="OrthoDB" id="7717011at2759"/>
<reference evidence="2" key="3">
    <citation type="submission" date="2012-09" db="EMBL/GenBank/DDBJ databases">
        <authorList>
            <consortium name="VectorBase"/>
        </authorList>
    </citation>
    <scope>NUCLEOTIDE SEQUENCE</scope>
    <source>
        <strain evidence="2">Liverpool</strain>
    </source>
</reference>
<dbReference type="OMA" id="FVEPQNV"/>
<feature type="signal peptide" evidence="1">
    <location>
        <begin position="1"/>
        <end position="23"/>
    </location>
</feature>
<dbReference type="EMBL" id="CH477741">
    <property type="protein sequence ID" value="EAT36705.1"/>
    <property type="molecule type" value="Genomic_DNA"/>
</dbReference>
<dbReference type="Proteomes" id="UP000682892">
    <property type="component" value="Unassembled WGS sequence"/>
</dbReference>
<evidence type="ECO:0000313" key="2">
    <source>
        <dbReference type="EMBL" id="EAT36705.1"/>
    </source>
</evidence>
<evidence type="ECO:0000313" key="3">
    <source>
        <dbReference type="Proteomes" id="UP000682892"/>
    </source>
</evidence>
<dbReference type="HOGENOM" id="CLU_151469_0_0_1"/>
<gene>
    <name evidence="2" type="ORF">AaeL_AAEL011232</name>
</gene>
<keyword evidence="1" id="KW-0732">Signal</keyword>